<evidence type="ECO:0000256" key="1">
    <source>
        <dbReference type="SAM" id="Phobius"/>
    </source>
</evidence>
<protein>
    <submittedName>
        <fullName evidence="2">Uncharacterized protein</fullName>
    </submittedName>
</protein>
<organism evidence="2 3">
    <name type="scientific">Rhamnella rubrinervis</name>
    <dbReference type="NCBI Taxonomy" id="2594499"/>
    <lineage>
        <taxon>Eukaryota</taxon>
        <taxon>Viridiplantae</taxon>
        <taxon>Streptophyta</taxon>
        <taxon>Embryophyta</taxon>
        <taxon>Tracheophyta</taxon>
        <taxon>Spermatophyta</taxon>
        <taxon>Magnoliopsida</taxon>
        <taxon>eudicotyledons</taxon>
        <taxon>Gunneridae</taxon>
        <taxon>Pentapetalae</taxon>
        <taxon>rosids</taxon>
        <taxon>fabids</taxon>
        <taxon>Rosales</taxon>
        <taxon>Rhamnaceae</taxon>
        <taxon>rhamnoid group</taxon>
        <taxon>Rhamneae</taxon>
        <taxon>Rhamnella</taxon>
    </lineage>
</organism>
<comment type="caution">
    <text evidence="2">The sequence shown here is derived from an EMBL/GenBank/DDBJ whole genome shotgun (WGS) entry which is preliminary data.</text>
</comment>
<keyword evidence="1" id="KW-1133">Transmembrane helix</keyword>
<keyword evidence="1" id="KW-0472">Membrane</keyword>
<reference evidence="2" key="1">
    <citation type="submission" date="2020-03" db="EMBL/GenBank/DDBJ databases">
        <title>A high-quality chromosome-level genome assembly of a woody plant with both climbing and erect habits, Rhamnella rubrinervis.</title>
        <authorList>
            <person name="Lu Z."/>
            <person name="Yang Y."/>
            <person name="Zhu X."/>
            <person name="Sun Y."/>
        </authorList>
    </citation>
    <scope>NUCLEOTIDE SEQUENCE</scope>
    <source>
        <strain evidence="2">BYM</strain>
        <tissue evidence="2">Leaf</tissue>
    </source>
</reference>
<evidence type="ECO:0000313" key="2">
    <source>
        <dbReference type="EMBL" id="KAF3448899.1"/>
    </source>
</evidence>
<evidence type="ECO:0000313" key="3">
    <source>
        <dbReference type="Proteomes" id="UP000796880"/>
    </source>
</evidence>
<name>A0A8K0HB16_9ROSA</name>
<keyword evidence="3" id="KW-1185">Reference proteome</keyword>
<proteinExistence type="predicted"/>
<dbReference type="EMBL" id="VOIH02000004">
    <property type="protein sequence ID" value="KAF3448899.1"/>
    <property type="molecule type" value="Genomic_DNA"/>
</dbReference>
<gene>
    <name evidence="2" type="ORF">FNV43_RR09615</name>
</gene>
<dbReference type="AlphaFoldDB" id="A0A8K0HB16"/>
<dbReference type="Proteomes" id="UP000796880">
    <property type="component" value="Unassembled WGS sequence"/>
</dbReference>
<accession>A0A8K0HB16</accession>
<feature type="transmembrane region" description="Helical" evidence="1">
    <location>
        <begin position="32"/>
        <end position="50"/>
    </location>
</feature>
<sequence length="97" mass="10665">MVPLTVTCSSLSDALATSLQPALMGSLAYREIYYLDGVCFLVMLLFIGNARSKTLSPSPPSRLNTAAMYAAACSDHLVVWSTYRAWMNLYIPNPNEQ</sequence>
<keyword evidence="1" id="KW-0812">Transmembrane</keyword>